<organism evidence="3 4">
    <name type="scientific">Curvibacter cyanobacteriorum</name>
    <dbReference type="NCBI Taxonomy" id="3026422"/>
    <lineage>
        <taxon>Bacteria</taxon>
        <taxon>Pseudomonadati</taxon>
        <taxon>Pseudomonadota</taxon>
        <taxon>Betaproteobacteria</taxon>
        <taxon>Burkholderiales</taxon>
        <taxon>Comamonadaceae</taxon>
        <taxon>Curvibacter</taxon>
    </lineage>
</organism>
<evidence type="ECO:0000259" key="2">
    <source>
        <dbReference type="PROSITE" id="PS51123"/>
    </source>
</evidence>
<dbReference type="InterPro" id="IPR036737">
    <property type="entry name" value="OmpA-like_sf"/>
</dbReference>
<keyword evidence="1" id="KW-0472">Membrane</keyword>
<evidence type="ECO:0000313" key="4">
    <source>
        <dbReference type="Proteomes" id="UP001528673"/>
    </source>
</evidence>
<dbReference type="Pfam" id="PF00691">
    <property type="entry name" value="OmpA"/>
    <property type="match status" value="1"/>
</dbReference>
<dbReference type="SUPFAM" id="SSF103088">
    <property type="entry name" value="OmpA-like"/>
    <property type="match status" value="1"/>
</dbReference>
<accession>A0ABT5N3M7</accession>
<proteinExistence type="predicted"/>
<protein>
    <submittedName>
        <fullName evidence="3">OmpA family protein</fullName>
    </submittedName>
</protein>
<dbReference type="PROSITE" id="PS51123">
    <property type="entry name" value="OMPA_2"/>
    <property type="match status" value="1"/>
</dbReference>
<evidence type="ECO:0000313" key="3">
    <source>
        <dbReference type="EMBL" id="MDD0840643.1"/>
    </source>
</evidence>
<dbReference type="InterPro" id="IPR006665">
    <property type="entry name" value="OmpA-like"/>
</dbReference>
<sequence length="172" mass="17953">MSNSQDNDSQSRFALGFLTLLLVLVVGTVVGSVVVQRLRPDTAAAQAAAEAVRDVAAQTEIDVATVQVDNGVVTFFFASNSANLAEGAQQALADVVQAIAAGRKTAISGYHDETGSVEQNAALALQRAEAVRDLLKALGAQETLIELRKPELTTGTGTPAQARRVDVILLPN</sequence>
<evidence type="ECO:0000256" key="1">
    <source>
        <dbReference type="PROSITE-ProRule" id="PRU00473"/>
    </source>
</evidence>
<keyword evidence="4" id="KW-1185">Reference proteome</keyword>
<dbReference type="Proteomes" id="UP001528673">
    <property type="component" value="Unassembled WGS sequence"/>
</dbReference>
<reference evidence="3 4" key="1">
    <citation type="submission" date="2023-02" db="EMBL/GenBank/DDBJ databases">
        <title>Bacterial whole genomic sequence of Curvibacter sp. HBC61.</title>
        <authorList>
            <person name="Le V."/>
            <person name="Ko S.-R."/>
            <person name="Ahn C.-Y."/>
            <person name="Oh H.-M."/>
        </authorList>
    </citation>
    <scope>NUCLEOTIDE SEQUENCE [LARGE SCALE GENOMIC DNA]</scope>
    <source>
        <strain evidence="3 4">HBC61</strain>
    </source>
</reference>
<gene>
    <name evidence="3" type="ORF">PSQ40_18850</name>
</gene>
<dbReference type="EMBL" id="JAQSIP010000011">
    <property type="protein sequence ID" value="MDD0840643.1"/>
    <property type="molecule type" value="Genomic_DNA"/>
</dbReference>
<dbReference type="RefSeq" id="WP_273953431.1">
    <property type="nucleotide sequence ID" value="NZ_JAQSIP010000011.1"/>
</dbReference>
<dbReference type="Gene3D" id="3.30.1330.60">
    <property type="entry name" value="OmpA-like domain"/>
    <property type="match status" value="1"/>
</dbReference>
<name>A0ABT5N3M7_9BURK</name>
<feature type="domain" description="OmpA-like" evidence="2">
    <location>
        <begin position="64"/>
        <end position="172"/>
    </location>
</feature>
<comment type="caution">
    <text evidence="3">The sequence shown here is derived from an EMBL/GenBank/DDBJ whole genome shotgun (WGS) entry which is preliminary data.</text>
</comment>